<organism evidence="11 12">
    <name type="scientific">Xylanibacter ruminicola</name>
    <name type="common">Prevotella ruminicola</name>
    <dbReference type="NCBI Taxonomy" id="839"/>
    <lineage>
        <taxon>Bacteria</taxon>
        <taxon>Pseudomonadati</taxon>
        <taxon>Bacteroidota</taxon>
        <taxon>Bacteroidia</taxon>
        <taxon>Bacteroidales</taxon>
        <taxon>Prevotellaceae</taxon>
        <taxon>Xylanibacter</taxon>
    </lineage>
</organism>
<dbReference type="InterPro" id="IPR025997">
    <property type="entry name" value="SBP_2_dom"/>
</dbReference>
<feature type="modified residue" description="4-aspartylphosphate" evidence="7">
    <location>
        <position position="524"/>
    </location>
</feature>
<feature type="transmembrane region" description="Helical" evidence="8">
    <location>
        <begin position="334"/>
        <end position="356"/>
    </location>
</feature>
<dbReference type="InterPro" id="IPR020449">
    <property type="entry name" value="Tscrpt_reg_AraC-type_HTH"/>
</dbReference>
<dbReference type="PANTHER" id="PTHR43547">
    <property type="entry name" value="TWO-COMPONENT HISTIDINE KINASE"/>
    <property type="match status" value="1"/>
</dbReference>
<dbReference type="RefSeq" id="WP_073210511.1">
    <property type="nucleotide sequence ID" value="NZ_FRBD01000022.1"/>
</dbReference>
<evidence type="ECO:0000256" key="6">
    <source>
        <dbReference type="ARBA" id="ARBA00023163"/>
    </source>
</evidence>
<evidence type="ECO:0000256" key="4">
    <source>
        <dbReference type="ARBA" id="ARBA00023015"/>
    </source>
</evidence>
<dbReference type="EMBL" id="FRBD01000022">
    <property type="protein sequence ID" value="SHL09059.1"/>
    <property type="molecule type" value="Genomic_DNA"/>
</dbReference>
<name>A0A1M6XT72_XYLRU</name>
<dbReference type="SMART" id="SM00342">
    <property type="entry name" value="HTH_ARAC"/>
    <property type="match status" value="1"/>
</dbReference>
<dbReference type="PANTHER" id="PTHR43547:SF2">
    <property type="entry name" value="HYBRID SIGNAL TRANSDUCTION HISTIDINE KINASE C"/>
    <property type="match status" value="1"/>
</dbReference>
<evidence type="ECO:0000259" key="10">
    <source>
        <dbReference type="PROSITE" id="PS50110"/>
    </source>
</evidence>
<keyword evidence="11" id="KW-0762">Sugar transport</keyword>
<dbReference type="Pfam" id="PF12833">
    <property type="entry name" value="HTH_18"/>
    <property type="match status" value="1"/>
</dbReference>
<dbReference type="InterPro" id="IPR001789">
    <property type="entry name" value="Sig_transdc_resp-reg_receiver"/>
</dbReference>
<keyword evidence="8" id="KW-0812">Transmembrane</keyword>
<dbReference type="GO" id="GO:0043565">
    <property type="term" value="F:sequence-specific DNA binding"/>
    <property type="evidence" value="ECO:0007669"/>
    <property type="project" value="InterPro"/>
</dbReference>
<dbReference type="Pfam" id="PF00512">
    <property type="entry name" value="HisKA"/>
    <property type="match status" value="1"/>
</dbReference>
<keyword evidence="6" id="KW-0804">Transcription</keyword>
<dbReference type="PROSITE" id="PS50110">
    <property type="entry name" value="RESPONSE_REGULATORY"/>
    <property type="match status" value="1"/>
</dbReference>
<dbReference type="Proteomes" id="UP000184130">
    <property type="component" value="Unassembled WGS sequence"/>
</dbReference>
<dbReference type="SMART" id="SM00388">
    <property type="entry name" value="HisKA"/>
    <property type="match status" value="1"/>
</dbReference>
<protein>
    <recommendedName>
        <fullName evidence="2">histidine kinase</fullName>
        <ecNumber evidence="2">2.7.13.3</ecNumber>
    </recommendedName>
</protein>
<feature type="domain" description="HTH araC/xylS-type" evidence="9">
    <location>
        <begin position="623"/>
        <end position="721"/>
    </location>
</feature>
<reference evidence="11 12" key="1">
    <citation type="submission" date="2016-11" db="EMBL/GenBank/DDBJ databases">
        <authorList>
            <person name="Jaros S."/>
            <person name="Januszkiewicz K."/>
            <person name="Wedrychowicz H."/>
        </authorList>
    </citation>
    <scope>NUCLEOTIDE SEQUENCE [LARGE SCALE GENOMIC DNA]</scope>
    <source>
        <strain evidence="11 12">KHT3</strain>
    </source>
</reference>
<feature type="domain" description="Response regulatory" evidence="10">
    <location>
        <begin position="476"/>
        <end position="591"/>
    </location>
</feature>
<keyword evidence="4" id="KW-0805">Transcription regulation</keyword>
<dbReference type="InterPro" id="IPR011006">
    <property type="entry name" value="CheY-like_superfamily"/>
</dbReference>
<dbReference type="GO" id="GO:0003700">
    <property type="term" value="F:DNA-binding transcription factor activity"/>
    <property type="evidence" value="ECO:0007669"/>
    <property type="project" value="InterPro"/>
</dbReference>
<evidence type="ECO:0000256" key="3">
    <source>
        <dbReference type="ARBA" id="ARBA00022553"/>
    </source>
</evidence>
<dbReference type="AlphaFoldDB" id="A0A1M6XT72"/>
<dbReference type="Gene3D" id="1.10.287.130">
    <property type="match status" value="1"/>
</dbReference>
<dbReference type="PROSITE" id="PS01124">
    <property type="entry name" value="HTH_ARAC_FAMILY_2"/>
    <property type="match status" value="1"/>
</dbReference>
<dbReference type="Pfam" id="PF13407">
    <property type="entry name" value="Peripla_BP_4"/>
    <property type="match status" value="1"/>
</dbReference>
<dbReference type="Gene3D" id="1.10.10.60">
    <property type="entry name" value="Homeodomain-like"/>
    <property type="match status" value="1"/>
</dbReference>
<dbReference type="PROSITE" id="PS51257">
    <property type="entry name" value="PROKAR_LIPOPROTEIN"/>
    <property type="match status" value="1"/>
</dbReference>
<keyword evidence="8" id="KW-1133">Transmembrane helix</keyword>
<dbReference type="InterPro" id="IPR009057">
    <property type="entry name" value="Homeodomain-like_sf"/>
</dbReference>
<dbReference type="InterPro" id="IPR036097">
    <property type="entry name" value="HisK_dim/P_sf"/>
</dbReference>
<dbReference type="FunFam" id="3.40.50.2300:FF:000138">
    <property type="entry name" value="Two-component system sensor histidine kinase/response regulator"/>
    <property type="match status" value="1"/>
</dbReference>
<dbReference type="EC" id="2.7.13.3" evidence="2"/>
<dbReference type="SUPFAM" id="SSF47384">
    <property type="entry name" value="Homodimeric domain of signal transducing histidine kinase"/>
    <property type="match status" value="1"/>
</dbReference>
<dbReference type="CDD" id="cd17574">
    <property type="entry name" value="REC_OmpR"/>
    <property type="match status" value="1"/>
</dbReference>
<evidence type="ECO:0000256" key="1">
    <source>
        <dbReference type="ARBA" id="ARBA00000085"/>
    </source>
</evidence>
<dbReference type="SUPFAM" id="SSF46689">
    <property type="entry name" value="Homeodomain-like"/>
    <property type="match status" value="1"/>
</dbReference>
<dbReference type="GO" id="GO:0000155">
    <property type="term" value="F:phosphorelay sensor kinase activity"/>
    <property type="evidence" value="ECO:0007669"/>
    <property type="project" value="InterPro"/>
</dbReference>
<dbReference type="SMART" id="SM00448">
    <property type="entry name" value="REC"/>
    <property type="match status" value="1"/>
</dbReference>
<sequence length="721" mass="81747">MKKITAFLMLMVLLTACSKPDHIYKIGVSQCSIGLWRSKVNNEMLAAQHLFDQDVKVEIVDCYDQSDDQIRQIDSLVASGIDLLVVAPNDYKIAPALKRAKDKGIPIVLFDRMVESNDYTAFIGGSNVAIGEMAANYAVQLAAESEGHNVLEIAALQNTSPARERHQGFERVMKQHQDANYHYIIGNWDDNNTHDILKKEIEAGRIPDVVFCHSDFMALGAHRATVEARLENKIKVIGVDGLPIEGIKYVQKGWLAGTCVYPTHGEEIVRLALDILNRKPYERINYLNSLIITPQNVDMISRYATELMHQNEDLVVIQEKLDNYFGLYHVQSKIIWASVFAIVLLVVAIAITWLAVKQIRKAHRKQKALNKEQTQFYTNASHQLKTPLTLITGPLKQLLKRNTLKDSDKELLEIVDRNVSQLESLVSDVLNFRREVQNTVSDDSVPDEKSLAASKDIVHESHLNMLNQTDAEELPNILIVEDNDDMRRYLRTLLADRFYVLEASDGQSGLKLARESVPDLIVSDVMMPVMDGLQLCKQLKEDLITSHIPVILLTARSEEHQQMEGYESGADAYLTKPFSAELLVSRIYNLLSSRRKLRNLFDDKQENAPADVKLTTQDKLFMDQLKEAINQSMSNPNLKMDELGEQLGISRVQLYRKVKTLTDLSPVELLRQMRLQKSKILLNTTTKTVAEIAYEVGFSSSSYFSNCFKKQFGKLPMELRE</sequence>
<keyword evidence="11" id="KW-0813">Transport</keyword>
<dbReference type="SUPFAM" id="SSF52172">
    <property type="entry name" value="CheY-like"/>
    <property type="match status" value="1"/>
</dbReference>
<dbReference type="InterPro" id="IPR018062">
    <property type="entry name" value="HTH_AraC-typ_CS"/>
</dbReference>
<dbReference type="Gene3D" id="3.40.50.2300">
    <property type="match status" value="3"/>
</dbReference>
<keyword evidence="5" id="KW-0238">DNA-binding</keyword>
<comment type="catalytic activity">
    <reaction evidence="1">
        <text>ATP + protein L-histidine = ADP + protein N-phospho-L-histidine.</text>
        <dbReference type="EC" id="2.7.13.3"/>
    </reaction>
</comment>
<evidence type="ECO:0000256" key="5">
    <source>
        <dbReference type="ARBA" id="ARBA00023125"/>
    </source>
</evidence>
<evidence type="ECO:0000256" key="8">
    <source>
        <dbReference type="SAM" id="Phobius"/>
    </source>
</evidence>
<dbReference type="InterPro" id="IPR018060">
    <property type="entry name" value="HTH_AraC"/>
</dbReference>
<dbReference type="CDD" id="cd00082">
    <property type="entry name" value="HisKA"/>
    <property type="match status" value="1"/>
</dbReference>
<dbReference type="PRINTS" id="PR00032">
    <property type="entry name" value="HTHARAC"/>
</dbReference>
<evidence type="ECO:0000313" key="12">
    <source>
        <dbReference type="Proteomes" id="UP000184130"/>
    </source>
</evidence>
<keyword evidence="3 7" id="KW-0597">Phosphoprotein</keyword>
<dbReference type="OrthoDB" id="358279at2"/>
<evidence type="ECO:0000256" key="2">
    <source>
        <dbReference type="ARBA" id="ARBA00012438"/>
    </source>
</evidence>
<proteinExistence type="predicted"/>
<evidence type="ECO:0000313" key="11">
    <source>
        <dbReference type="EMBL" id="SHL09059.1"/>
    </source>
</evidence>
<keyword evidence="8" id="KW-0472">Membrane</keyword>
<evidence type="ECO:0000256" key="7">
    <source>
        <dbReference type="PROSITE-ProRule" id="PRU00169"/>
    </source>
</evidence>
<accession>A0A1M6XT72</accession>
<dbReference type="InterPro" id="IPR003661">
    <property type="entry name" value="HisK_dim/P_dom"/>
</dbReference>
<dbReference type="CDD" id="cd06308">
    <property type="entry name" value="PBP1_sensor_kinase-like"/>
    <property type="match status" value="1"/>
</dbReference>
<gene>
    <name evidence="11" type="ORF">SAMN05216463_1228</name>
</gene>
<dbReference type="Pfam" id="PF00072">
    <property type="entry name" value="Response_reg"/>
    <property type="match status" value="1"/>
</dbReference>
<dbReference type="PROSITE" id="PS00041">
    <property type="entry name" value="HTH_ARAC_FAMILY_1"/>
    <property type="match status" value="2"/>
</dbReference>
<dbReference type="InterPro" id="IPR028082">
    <property type="entry name" value="Peripla_BP_I"/>
</dbReference>
<evidence type="ECO:0000259" key="9">
    <source>
        <dbReference type="PROSITE" id="PS01124"/>
    </source>
</evidence>
<dbReference type="SUPFAM" id="SSF53822">
    <property type="entry name" value="Periplasmic binding protein-like I"/>
    <property type="match status" value="1"/>
</dbReference>